<dbReference type="InterPro" id="IPR019956">
    <property type="entry name" value="Ubiquitin_dom"/>
</dbReference>
<evidence type="ECO:0008006" key="9">
    <source>
        <dbReference type="Google" id="ProtNLM"/>
    </source>
</evidence>
<sequence>MQIYIKTLEGKELTIDCEASDTIGDIKQKIHDHEGIPTDQQRLIFAGKQLEDGRTLADYCIQKESTLHLVMRKSAGGENQDLDMAGGNNDSENLNGTKQKSKYIEVSEWKPSINTEVFSFEWKHISPEALAVGKRMQVGSNAAKSTPPSMKSFVSSYRICDGVYCFPLFTERFCQDLILNIEDMLDKTGDSGVALRASKFGLHHLLHQTMEKHIKSFIPILFPKLKGVHYKVYSKLMAYRVNENEEWPIHTDGDYMTINVSLGKQFTGGLLCFYPDKNNATEKNADMEPIEYLPPVGSMVMHLGDKRHSVTKLTSGSRYNLIIKINDPTMNY</sequence>
<feature type="domain" description="Fe2OG dioxygenase" evidence="7">
    <location>
        <begin position="231"/>
        <end position="327"/>
    </location>
</feature>
<dbReference type="FunFam" id="3.10.20.90:FF:000160">
    <property type="entry name" value="Polyubiquitin-C"/>
    <property type="match status" value="1"/>
</dbReference>
<dbReference type="PROSITE" id="PS00299">
    <property type="entry name" value="UBIQUITIN_1"/>
    <property type="match status" value="1"/>
</dbReference>
<dbReference type="AlphaFoldDB" id="A0A7S3LQB2"/>
<dbReference type="InterPro" id="IPR005123">
    <property type="entry name" value="Oxoglu/Fe-dep_dioxygenase_dom"/>
</dbReference>
<dbReference type="Pfam" id="PF00240">
    <property type="entry name" value="ubiquitin"/>
    <property type="match status" value="1"/>
</dbReference>
<dbReference type="InterPro" id="IPR000626">
    <property type="entry name" value="Ubiquitin-like_dom"/>
</dbReference>
<reference evidence="8" key="1">
    <citation type="submission" date="2021-01" db="EMBL/GenBank/DDBJ databases">
        <authorList>
            <person name="Corre E."/>
            <person name="Pelletier E."/>
            <person name="Niang G."/>
            <person name="Scheremetjew M."/>
            <person name="Finn R."/>
            <person name="Kale V."/>
            <person name="Holt S."/>
            <person name="Cochrane G."/>
            <person name="Meng A."/>
            <person name="Brown T."/>
            <person name="Cohen L."/>
        </authorList>
    </citation>
    <scope>NUCLEOTIDE SEQUENCE</scope>
    <source>
        <strain evidence="8">GSBS06</strain>
    </source>
</reference>
<keyword evidence="2" id="KW-0479">Metal-binding</keyword>
<evidence type="ECO:0000259" key="6">
    <source>
        <dbReference type="PROSITE" id="PS50053"/>
    </source>
</evidence>
<dbReference type="PRINTS" id="PR00348">
    <property type="entry name" value="UBIQUITIN"/>
</dbReference>
<gene>
    <name evidence="8" type="ORF">ASTO00021_LOCUS6519</name>
</gene>
<evidence type="ECO:0000313" key="8">
    <source>
        <dbReference type="EMBL" id="CAE0436252.1"/>
    </source>
</evidence>
<evidence type="ECO:0000256" key="5">
    <source>
        <dbReference type="ARBA" id="ARBA00023004"/>
    </source>
</evidence>
<evidence type="ECO:0000256" key="4">
    <source>
        <dbReference type="ARBA" id="ARBA00023002"/>
    </source>
</evidence>
<organism evidence="8">
    <name type="scientific">Aplanochytrium stocchinoi</name>
    <dbReference type="NCBI Taxonomy" id="215587"/>
    <lineage>
        <taxon>Eukaryota</taxon>
        <taxon>Sar</taxon>
        <taxon>Stramenopiles</taxon>
        <taxon>Bigyra</taxon>
        <taxon>Labyrinthulomycetes</taxon>
        <taxon>Thraustochytrida</taxon>
        <taxon>Thraustochytriidae</taxon>
        <taxon>Aplanochytrium</taxon>
    </lineage>
</organism>
<dbReference type="GO" id="GO:0005506">
    <property type="term" value="F:iron ion binding"/>
    <property type="evidence" value="ECO:0007669"/>
    <property type="project" value="InterPro"/>
</dbReference>
<dbReference type="GO" id="GO:0031418">
    <property type="term" value="F:L-ascorbic acid binding"/>
    <property type="evidence" value="ECO:0007669"/>
    <property type="project" value="InterPro"/>
</dbReference>
<evidence type="ECO:0000256" key="3">
    <source>
        <dbReference type="ARBA" id="ARBA00022964"/>
    </source>
</evidence>
<keyword evidence="3" id="KW-0223">Dioxygenase</keyword>
<dbReference type="PROSITE" id="PS51471">
    <property type="entry name" value="FE2OG_OXY"/>
    <property type="match status" value="1"/>
</dbReference>
<protein>
    <recommendedName>
        <fullName evidence="9">Fe2OG dioxygenase domain-containing protein</fullName>
    </recommendedName>
</protein>
<proteinExistence type="predicted"/>
<keyword evidence="4" id="KW-0560">Oxidoreductase</keyword>
<dbReference type="SMART" id="SM00213">
    <property type="entry name" value="UBQ"/>
    <property type="match status" value="1"/>
</dbReference>
<dbReference type="EMBL" id="HBIN01008786">
    <property type="protein sequence ID" value="CAE0436252.1"/>
    <property type="molecule type" value="Transcribed_RNA"/>
</dbReference>
<evidence type="ECO:0000259" key="7">
    <source>
        <dbReference type="PROSITE" id="PS51471"/>
    </source>
</evidence>
<evidence type="ECO:0000256" key="2">
    <source>
        <dbReference type="ARBA" id="ARBA00022723"/>
    </source>
</evidence>
<dbReference type="Gene3D" id="2.60.120.620">
    <property type="entry name" value="q2cbj1_9rhob like domain"/>
    <property type="match status" value="1"/>
</dbReference>
<dbReference type="InterPro" id="IPR050158">
    <property type="entry name" value="Ubiquitin_ubiquitin-like"/>
</dbReference>
<evidence type="ECO:0000256" key="1">
    <source>
        <dbReference type="ARBA" id="ARBA00001961"/>
    </source>
</evidence>
<accession>A0A7S3LQB2</accession>
<keyword evidence="5" id="KW-0408">Iron</keyword>
<comment type="cofactor">
    <cofactor evidence="1">
        <name>L-ascorbate</name>
        <dbReference type="ChEBI" id="CHEBI:38290"/>
    </cofactor>
</comment>
<name>A0A7S3LQB2_9STRA</name>
<dbReference type="InterPro" id="IPR029071">
    <property type="entry name" value="Ubiquitin-like_domsf"/>
</dbReference>
<dbReference type="SUPFAM" id="SSF54236">
    <property type="entry name" value="Ubiquitin-like"/>
    <property type="match status" value="1"/>
</dbReference>
<feature type="domain" description="Ubiquitin-like" evidence="6">
    <location>
        <begin position="1"/>
        <end position="76"/>
    </location>
</feature>
<dbReference type="InterPro" id="IPR006620">
    <property type="entry name" value="Pro_4_hyd_alph"/>
</dbReference>
<dbReference type="InterPro" id="IPR019954">
    <property type="entry name" value="Ubiquitin_CS"/>
</dbReference>
<dbReference type="GO" id="GO:0051213">
    <property type="term" value="F:dioxygenase activity"/>
    <property type="evidence" value="ECO:0007669"/>
    <property type="project" value="UniProtKB-KW"/>
</dbReference>
<dbReference type="Gene3D" id="3.10.20.90">
    <property type="entry name" value="Phosphatidylinositol 3-kinase Catalytic Subunit, Chain A, domain 1"/>
    <property type="match status" value="1"/>
</dbReference>
<dbReference type="PANTHER" id="PTHR10666">
    <property type="entry name" value="UBIQUITIN"/>
    <property type="match status" value="1"/>
</dbReference>
<dbReference type="SMART" id="SM00702">
    <property type="entry name" value="P4Hc"/>
    <property type="match status" value="1"/>
</dbReference>
<dbReference type="PROSITE" id="PS50053">
    <property type="entry name" value="UBIQUITIN_2"/>
    <property type="match status" value="1"/>
</dbReference>
<dbReference type="GO" id="GO:0016705">
    <property type="term" value="F:oxidoreductase activity, acting on paired donors, with incorporation or reduction of molecular oxygen"/>
    <property type="evidence" value="ECO:0007669"/>
    <property type="project" value="InterPro"/>
</dbReference>